<gene>
    <name evidence="1" type="ORF">FNY66_13495</name>
</gene>
<reference evidence="1" key="1">
    <citation type="submission" date="2019-07" db="EMBL/GenBank/DDBJ databases">
        <authorList>
            <person name="Wongkuna S."/>
            <person name="Scaria J."/>
        </authorList>
    </citation>
    <scope>NUCLEOTIDE SEQUENCE [LARGE SCALE GENOMIC DNA]</scope>
    <source>
        <strain evidence="1">SW178</strain>
    </source>
</reference>
<dbReference type="GO" id="GO:0016740">
    <property type="term" value="F:transferase activity"/>
    <property type="evidence" value="ECO:0007669"/>
    <property type="project" value="UniProtKB-KW"/>
</dbReference>
<feature type="non-terminal residue" evidence="1">
    <location>
        <position position="1"/>
    </location>
</feature>
<name>A0A5M9HU46_9FIRM</name>
<accession>A0A5M9HU46</accession>
<evidence type="ECO:0000313" key="1">
    <source>
        <dbReference type="EMBL" id="KAA8500494.1"/>
    </source>
</evidence>
<dbReference type="Proteomes" id="UP000322025">
    <property type="component" value="Unassembled WGS sequence"/>
</dbReference>
<dbReference type="EMBL" id="VMSO01000024">
    <property type="protein sequence ID" value="KAA8500494.1"/>
    <property type="molecule type" value="Genomic_DNA"/>
</dbReference>
<evidence type="ECO:0000313" key="2">
    <source>
        <dbReference type="Proteomes" id="UP000322025"/>
    </source>
</evidence>
<keyword evidence="1" id="KW-0808">Transferase</keyword>
<comment type="caution">
    <text evidence="1">The sequence shown here is derived from an EMBL/GenBank/DDBJ whole genome shotgun (WGS) entry which is preliminary data.</text>
</comment>
<organism evidence="1 2">
    <name type="scientific">Mediterraneibacter catenae</name>
    <dbReference type="NCBI Taxonomy" id="2594882"/>
    <lineage>
        <taxon>Bacteria</taxon>
        <taxon>Bacillati</taxon>
        <taxon>Bacillota</taxon>
        <taxon>Clostridia</taxon>
        <taxon>Lachnospirales</taxon>
        <taxon>Lachnospiraceae</taxon>
        <taxon>Mediterraneibacter</taxon>
    </lineage>
</organism>
<dbReference type="AlphaFoldDB" id="A0A5M9HU46"/>
<protein>
    <submittedName>
        <fullName evidence="1">N-acetyltransferase</fullName>
    </submittedName>
</protein>
<keyword evidence="2" id="KW-1185">Reference proteome</keyword>
<proteinExistence type="predicted"/>
<sequence>CKKHNVCVEGGKYPAAMLVKELRTGALDGRKWYYSDSPVMNVDEKEAAAYDDSLEKMEKKWMPSQEAFYIMSHSFVE</sequence>